<dbReference type="RefSeq" id="WP_227181112.1">
    <property type="nucleotide sequence ID" value="NZ_JAJBZT010000006.1"/>
</dbReference>
<gene>
    <name evidence="1" type="ORF">LIN78_12170</name>
</gene>
<proteinExistence type="predicted"/>
<name>A0ABS8D8M7_9NEIS</name>
<organism evidence="1 2">
    <name type="scientific">Leeia speluncae</name>
    <dbReference type="NCBI Taxonomy" id="2884804"/>
    <lineage>
        <taxon>Bacteria</taxon>
        <taxon>Pseudomonadati</taxon>
        <taxon>Pseudomonadota</taxon>
        <taxon>Betaproteobacteria</taxon>
        <taxon>Neisseriales</taxon>
        <taxon>Leeiaceae</taxon>
        <taxon>Leeia</taxon>
    </lineage>
</organism>
<sequence length="136" mass="14237">MSLSFAFYMDAGLTVPFTMLSAAQDMNETLPAVDQRVFFGSPASGKTLYAQTAPDIDPIILSIEAVEAGESVSSIRLANTAAGLATAVAGASIELGNKVLSGPTNAVSFWVRITSQQTVAGQYTNLQLSTNDLVEM</sequence>
<reference evidence="1" key="1">
    <citation type="submission" date="2021-10" db="EMBL/GenBank/DDBJ databases">
        <title>The complete genome sequence of Leeia sp. TBRC 13508.</title>
        <authorList>
            <person name="Charoenyingcharoen P."/>
            <person name="Yukphan P."/>
        </authorList>
    </citation>
    <scope>NUCLEOTIDE SEQUENCE</scope>
    <source>
        <strain evidence="1">TBRC 13508</strain>
    </source>
</reference>
<dbReference type="Proteomes" id="UP001165395">
    <property type="component" value="Unassembled WGS sequence"/>
</dbReference>
<keyword evidence="2" id="KW-1185">Reference proteome</keyword>
<comment type="caution">
    <text evidence="1">The sequence shown here is derived from an EMBL/GenBank/DDBJ whole genome shotgun (WGS) entry which is preliminary data.</text>
</comment>
<evidence type="ECO:0008006" key="3">
    <source>
        <dbReference type="Google" id="ProtNLM"/>
    </source>
</evidence>
<dbReference type="EMBL" id="JAJBZT010000006">
    <property type="protein sequence ID" value="MCB6184301.1"/>
    <property type="molecule type" value="Genomic_DNA"/>
</dbReference>
<evidence type="ECO:0000313" key="2">
    <source>
        <dbReference type="Proteomes" id="UP001165395"/>
    </source>
</evidence>
<evidence type="ECO:0000313" key="1">
    <source>
        <dbReference type="EMBL" id="MCB6184301.1"/>
    </source>
</evidence>
<protein>
    <recommendedName>
        <fullName evidence="3">Phage tail protein</fullName>
    </recommendedName>
</protein>
<accession>A0ABS8D8M7</accession>